<organism evidence="1 2">
    <name type="scientific">Dendrolimus kikuchii</name>
    <dbReference type="NCBI Taxonomy" id="765133"/>
    <lineage>
        <taxon>Eukaryota</taxon>
        <taxon>Metazoa</taxon>
        <taxon>Ecdysozoa</taxon>
        <taxon>Arthropoda</taxon>
        <taxon>Hexapoda</taxon>
        <taxon>Insecta</taxon>
        <taxon>Pterygota</taxon>
        <taxon>Neoptera</taxon>
        <taxon>Endopterygota</taxon>
        <taxon>Lepidoptera</taxon>
        <taxon>Glossata</taxon>
        <taxon>Ditrysia</taxon>
        <taxon>Bombycoidea</taxon>
        <taxon>Lasiocampidae</taxon>
        <taxon>Dendrolimus</taxon>
    </lineage>
</organism>
<name>A0ACC1D927_9NEOP</name>
<accession>A0ACC1D927</accession>
<gene>
    <name evidence="1" type="ORF">K1T71_003764</name>
</gene>
<dbReference type="EMBL" id="CM034392">
    <property type="protein sequence ID" value="KAJ0180360.1"/>
    <property type="molecule type" value="Genomic_DNA"/>
</dbReference>
<reference evidence="1 2" key="1">
    <citation type="journal article" date="2021" name="Front. Genet.">
        <title>Chromosome-Level Genome Assembly Reveals Significant Gene Expansion in the Toll and IMD Signaling Pathways of Dendrolimus kikuchii.</title>
        <authorList>
            <person name="Zhou J."/>
            <person name="Wu P."/>
            <person name="Xiong Z."/>
            <person name="Liu N."/>
            <person name="Zhao N."/>
            <person name="Ji M."/>
            <person name="Qiu Y."/>
            <person name="Yang B."/>
        </authorList>
    </citation>
    <scope>NUCLEOTIDE SEQUENCE [LARGE SCALE GENOMIC DNA]</scope>
    <source>
        <strain evidence="1">Ann1</strain>
    </source>
</reference>
<evidence type="ECO:0000313" key="1">
    <source>
        <dbReference type="EMBL" id="KAJ0180360.1"/>
    </source>
</evidence>
<sequence length="315" mass="35147">MKTLIHLIIIIYSAKYFECREFRFDYRYYEEADGYLKYNAIPASWHDARLRCLYEGAELASPINPKILKVLKEIQPQGKGSGAALWTGVHATFSKGDYFSIRGVPLARMPITWSLNEPDNFQNCEDCLILMSNGTVADVSCHDTYPYTCFKKKTSVVTGCGTIDPEYTLDVRTGSCYKFHKGGLIWSRAFMTCAAEGGHLAVIDTVGEQLVLKDVFAKYPQNTLFNTKYRDSAHVGFSDWGEIGTWTTIHGDRLEDLIAASKGGWIAGQPDNYTLGGVGENCGSINRAGLYDDIWCNVPTAFICEKSPDSLLELD</sequence>
<comment type="caution">
    <text evidence="1">The sequence shown here is derived from an EMBL/GenBank/DDBJ whole genome shotgun (WGS) entry which is preliminary data.</text>
</comment>
<protein>
    <submittedName>
        <fullName evidence="1">Uncharacterized protein</fullName>
    </submittedName>
</protein>
<keyword evidence="2" id="KW-1185">Reference proteome</keyword>
<proteinExistence type="predicted"/>
<evidence type="ECO:0000313" key="2">
    <source>
        <dbReference type="Proteomes" id="UP000824533"/>
    </source>
</evidence>
<dbReference type="Proteomes" id="UP000824533">
    <property type="component" value="Linkage Group LG06"/>
</dbReference>